<evidence type="ECO:0000313" key="3">
    <source>
        <dbReference type="Proteomes" id="UP001281614"/>
    </source>
</evidence>
<reference evidence="2" key="1">
    <citation type="submission" date="2023-02" db="EMBL/GenBank/DDBJ databases">
        <title>Colletotrichum kahawae CIFC_Que2 genome sequencing and assembly.</title>
        <authorList>
            <person name="Baroncelli R."/>
        </authorList>
    </citation>
    <scope>NUCLEOTIDE SEQUENCE</scope>
    <source>
        <strain evidence="2">CIFC_Que2</strain>
    </source>
</reference>
<sequence length="313" mass="33501">MLPTLNPTAPAFSPPVSIPQLASPFISTSGAASDPDPDFLGLNLDLDLDSELDGPLSPSSEAGRVASALIGESLFKAVFEAPSSPYSPVVDADDDDDYFTQLPSSPQTTSSTPSSGRDVWSPTSAFRSTSEVNSPFSSVASLADKETWCAAELPSSSTEAEMAWGEDWAHDDDVYLGQGNSPEPFSPMPAPAEPSSKVAPAAMGPGVILTPMHIQQLQQLQQLQQIQQLQQQQLWQQQIQYQVPMMTPVLQAQPQSQFILPSMQFITVPSAPSTPSPPRVGLAPLWPLLSALHRNLARSRPDLYGATYLGPMS</sequence>
<feature type="region of interest" description="Disordered" evidence="1">
    <location>
        <begin position="177"/>
        <end position="198"/>
    </location>
</feature>
<accession>A0AAD9XXJ8</accession>
<feature type="compositionally biased region" description="Low complexity" evidence="1">
    <location>
        <begin position="103"/>
        <end position="115"/>
    </location>
</feature>
<feature type="region of interest" description="Disordered" evidence="1">
    <location>
        <begin position="87"/>
        <end position="130"/>
    </location>
</feature>
<name>A0AAD9XXJ8_COLKA</name>
<evidence type="ECO:0000256" key="1">
    <source>
        <dbReference type="SAM" id="MobiDB-lite"/>
    </source>
</evidence>
<comment type="caution">
    <text evidence="2">The sequence shown here is derived from an EMBL/GenBank/DDBJ whole genome shotgun (WGS) entry which is preliminary data.</text>
</comment>
<gene>
    <name evidence="2" type="ORF">CKAH01_10366</name>
</gene>
<keyword evidence="3" id="KW-1185">Reference proteome</keyword>
<feature type="compositionally biased region" description="Polar residues" evidence="1">
    <location>
        <begin position="121"/>
        <end position="130"/>
    </location>
</feature>
<organism evidence="2 3">
    <name type="scientific">Colletotrichum kahawae</name>
    <name type="common">Coffee berry disease fungus</name>
    <dbReference type="NCBI Taxonomy" id="34407"/>
    <lineage>
        <taxon>Eukaryota</taxon>
        <taxon>Fungi</taxon>
        <taxon>Dikarya</taxon>
        <taxon>Ascomycota</taxon>
        <taxon>Pezizomycotina</taxon>
        <taxon>Sordariomycetes</taxon>
        <taxon>Hypocreomycetidae</taxon>
        <taxon>Glomerellales</taxon>
        <taxon>Glomerellaceae</taxon>
        <taxon>Colletotrichum</taxon>
        <taxon>Colletotrichum gloeosporioides species complex</taxon>
    </lineage>
</organism>
<dbReference type="AlphaFoldDB" id="A0AAD9XXJ8"/>
<dbReference type="Proteomes" id="UP001281614">
    <property type="component" value="Unassembled WGS sequence"/>
</dbReference>
<proteinExistence type="predicted"/>
<dbReference type="EMBL" id="VYYT01000810">
    <property type="protein sequence ID" value="KAK2729278.1"/>
    <property type="molecule type" value="Genomic_DNA"/>
</dbReference>
<protein>
    <submittedName>
        <fullName evidence="2">Uncharacterized protein</fullName>
    </submittedName>
</protein>
<evidence type="ECO:0000313" key="2">
    <source>
        <dbReference type="EMBL" id="KAK2729278.1"/>
    </source>
</evidence>